<name>A0ABS5VV79_9BACT</name>
<gene>
    <name evidence="1" type="ORF">KK060_11475</name>
</gene>
<proteinExistence type="predicted"/>
<evidence type="ECO:0000313" key="2">
    <source>
        <dbReference type="Proteomes" id="UP000772618"/>
    </source>
</evidence>
<accession>A0ABS5VV79</accession>
<evidence type="ECO:0000313" key="1">
    <source>
        <dbReference type="EMBL" id="MBT1703906.1"/>
    </source>
</evidence>
<dbReference type="Proteomes" id="UP000772618">
    <property type="component" value="Unassembled WGS sequence"/>
</dbReference>
<comment type="caution">
    <text evidence="1">The sequence shown here is derived from an EMBL/GenBank/DDBJ whole genome shotgun (WGS) entry which is preliminary data.</text>
</comment>
<keyword evidence="2" id="KW-1185">Reference proteome</keyword>
<protein>
    <recommendedName>
        <fullName evidence="3">KTSC domain-containing protein</fullName>
    </recommendedName>
</protein>
<dbReference type="EMBL" id="JAHESD010000022">
    <property type="protein sequence ID" value="MBT1703906.1"/>
    <property type="molecule type" value="Genomic_DNA"/>
</dbReference>
<organism evidence="1 2">
    <name type="scientific">Chryseosolibacter indicus</name>
    <dbReference type="NCBI Taxonomy" id="2782351"/>
    <lineage>
        <taxon>Bacteria</taxon>
        <taxon>Pseudomonadati</taxon>
        <taxon>Bacteroidota</taxon>
        <taxon>Cytophagia</taxon>
        <taxon>Cytophagales</taxon>
        <taxon>Chryseotaleaceae</taxon>
        <taxon>Chryseosolibacter</taxon>
    </lineage>
</organism>
<reference evidence="1 2" key="1">
    <citation type="submission" date="2021-05" db="EMBL/GenBank/DDBJ databases">
        <title>A Polyphasic approach of four new species of the genus Ohtaekwangia: Ohtaekwangia histidinii sp. nov., Ohtaekwangia cretensis sp. nov., Ohtaekwangia indiensis sp. nov., Ohtaekwangia reichenbachii sp. nov. from diverse environment.</title>
        <authorList>
            <person name="Octaviana S."/>
        </authorList>
    </citation>
    <scope>NUCLEOTIDE SEQUENCE [LARGE SCALE GENOMIC DNA]</scope>
    <source>
        <strain evidence="1 2">PWU20</strain>
    </source>
</reference>
<evidence type="ECO:0008006" key="3">
    <source>
        <dbReference type="Google" id="ProtNLM"/>
    </source>
</evidence>
<dbReference type="RefSeq" id="WP_254153867.1">
    <property type="nucleotide sequence ID" value="NZ_JAHESD010000022.1"/>
</dbReference>
<sequence>MKGFDHLDLDSKSIVLHFNGQVIASVRYYNYRVTLYLYENTFIEEYYDTEIKEISRICTAETSDLNKYLKQIDVSDLLSSAC</sequence>